<evidence type="ECO:0000313" key="1">
    <source>
        <dbReference type="EMBL" id="ACJ83520.1"/>
    </source>
</evidence>
<accession>B7FFT1</accession>
<reference evidence="1" key="1">
    <citation type="submission" date="2008-12" db="EMBL/GenBank/DDBJ databases">
        <title>Medicago truncatula full length cdna cloning project.</title>
        <authorList>
            <person name="Moskal W."/>
            <person name="Chan A."/>
            <person name="Cheung F."/>
            <person name="Xiao Y."/>
            <person name="Town C.D."/>
        </authorList>
    </citation>
    <scope>NUCLEOTIDE SEQUENCE</scope>
</reference>
<protein>
    <submittedName>
        <fullName evidence="1">Uncharacterized protein</fullName>
    </submittedName>
</protein>
<name>B7FFT1_MEDTR</name>
<feature type="non-terminal residue" evidence="1">
    <location>
        <position position="55"/>
    </location>
</feature>
<dbReference type="EMBL" id="BT050851">
    <property type="protein sequence ID" value="ACJ83520.1"/>
    <property type="molecule type" value="mRNA"/>
</dbReference>
<sequence>MISMPYSSKSLDSFAAVVPEFSSISIYIILVSTEDVSTLSPLISFNPSAKNLAFL</sequence>
<proteinExistence type="evidence at transcript level"/>
<organism evidence="1">
    <name type="scientific">Medicago truncatula</name>
    <name type="common">Barrel medic</name>
    <name type="synonym">Medicago tribuloides</name>
    <dbReference type="NCBI Taxonomy" id="3880"/>
    <lineage>
        <taxon>Eukaryota</taxon>
        <taxon>Viridiplantae</taxon>
        <taxon>Streptophyta</taxon>
        <taxon>Embryophyta</taxon>
        <taxon>Tracheophyta</taxon>
        <taxon>Spermatophyta</taxon>
        <taxon>Magnoliopsida</taxon>
        <taxon>eudicotyledons</taxon>
        <taxon>Gunneridae</taxon>
        <taxon>Pentapetalae</taxon>
        <taxon>rosids</taxon>
        <taxon>fabids</taxon>
        <taxon>Fabales</taxon>
        <taxon>Fabaceae</taxon>
        <taxon>Papilionoideae</taxon>
        <taxon>50 kb inversion clade</taxon>
        <taxon>NPAAA clade</taxon>
        <taxon>Hologalegina</taxon>
        <taxon>IRL clade</taxon>
        <taxon>Trifolieae</taxon>
        <taxon>Medicago</taxon>
    </lineage>
</organism>
<dbReference type="AlphaFoldDB" id="B7FFT1"/>